<sequence length="148" mass="16282">MVEPALHKTNKLKYFSISKKALEDDEQSNNVANEALNTHDVWSGLVESNFVTTTDTFQEFVDAEESELAVCEEASTDGAFVAVVHGSAETATYDDDSGCEDNVEQTPEPDFSCNDALEYLMKAKAYCAKNSLSEKSLQCLSFVEDKTV</sequence>
<proteinExistence type="predicted"/>
<evidence type="ECO:0000313" key="2">
    <source>
        <dbReference type="Proteomes" id="UP000821845"/>
    </source>
</evidence>
<organism evidence="1 2">
    <name type="scientific">Hyalomma asiaticum</name>
    <name type="common">Tick</name>
    <dbReference type="NCBI Taxonomy" id="266040"/>
    <lineage>
        <taxon>Eukaryota</taxon>
        <taxon>Metazoa</taxon>
        <taxon>Ecdysozoa</taxon>
        <taxon>Arthropoda</taxon>
        <taxon>Chelicerata</taxon>
        <taxon>Arachnida</taxon>
        <taxon>Acari</taxon>
        <taxon>Parasitiformes</taxon>
        <taxon>Ixodida</taxon>
        <taxon>Ixodoidea</taxon>
        <taxon>Ixodidae</taxon>
        <taxon>Hyalomminae</taxon>
        <taxon>Hyalomma</taxon>
    </lineage>
</organism>
<accession>A0ACB7SBA9</accession>
<reference evidence="1" key="1">
    <citation type="submission" date="2020-05" db="EMBL/GenBank/DDBJ databases">
        <title>Large-scale comparative analyses of tick genomes elucidate their genetic diversity and vector capacities.</title>
        <authorList>
            <person name="Jia N."/>
            <person name="Wang J."/>
            <person name="Shi W."/>
            <person name="Du L."/>
            <person name="Sun Y."/>
            <person name="Zhan W."/>
            <person name="Jiang J."/>
            <person name="Wang Q."/>
            <person name="Zhang B."/>
            <person name="Ji P."/>
            <person name="Sakyi L.B."/>
            <person name="Cui X."/>
            <person name="Yuan T."/>
            <person name="Jiang B."/>
            <person name="Yang W."/>
            <person name="Lam T.T.-Y."/>
            <person name="Chang Q."/>
            <person name="Ding S."/>
            <person name="Wang X."/>
            <person name="Zhu J."/>
            <person name="Ruan X."/>
            <person name="Zhao L."/>
            <person name="Wei J."/>
            <person name="Que T."/>
            <person name="Du C."/>
            <person name="Cheng J."/>
            <person name="Dai P."/>
            <person name="Han X."/>
            <person name="Huang E."/>
            <person name="Gao Y."/>
            <person name="Liu J."/>
            <person name="Shao H."/>
            <person name="Ye R."/>
            <person name="Li L."/>
            <person name="Wei W."/>
            <person name="Wang X."/>
            <person name="Wang C."/>
            <person name="Yang T."/>
            <person name="Huo Q."/>
            <person name="Li W."/>
            <person name="Guo W."/>
            <person name="Chen H."/>
            <person name="Zhou L."/>
            <person name="Ni X."/>
            <person name="Tian J."/>
            <person name="Zhou Y."/>
            <person name="Sheng Y."/>
            <person name="Liu T."/>
            <person name="Pan Y."/>
            <person name="Xia L."/>
            <person name="Li J."/>
            <person name="Zhao F."/>
            <person name="Cao W."/>
        </authorList>
    </citation>
    <scope>NUCLEOTIDE SEQUENCE</scope>
    <source>
        <strain evidence="1">Hyas-2018</strain>
    </source>
</reference>
<dbReference type="Proteomes" id="UP000821845">
    <property type="component" value="Chromosome 5"/>
</dbReference>
<gene>
    <name evidence="1" type="ORF">HPB50_022948</name>
</gene>
<evidence type="ECO:0000313" key="1">
    <source>
        <dbReference type="EMBL" id="KAH6931214.1"/>
    </source>
</evidence>
<dbReference type="EMBL" id="CM023485">
    <property type="protein sequence ID" value="KAH6931214.1"/>
    <property type="molecule type" value="Genomic_DNA"/>
</dbReference>
<keyword evidence="2" id="KW-1185">Reference proteome</keyword>
<name>A0ACB7SBA9_HYAAI</name>
<comment type="caution">
    <text evidence="1">The sequence shown here is derived from an EMBL/GenBank/DDBJ whole genome shotgun (WGS) entry which is preliminary data.</text>
</comment>
<protein>
    <submittedName>
        <fullName evidence="1">Uncharacterized protein</fullName>
    </submittedName>
</protein>